<keyword evidence="2" id="KW-1185">Reference proteome</keyword>
<evidence type="ECO:0008006" key="3">
    <source>
        <dbReference type="Google" id="ProtNLM"/>
    </source>
</evidence>
<name>A0ABV5VUW1_9BACL</name>
<protein>
    <recommendedName>
        <fullName evidence="3">Aminoglycoside phosphotransferase domain-containing protein</fullName>
    </recommendedName>
</protein>
<accession>A0ABV5VUW1</accession>
<evidence type="ECO:0000313" key="2">
    <source>
        <dbReference type="Proteomes" id="UP001589619"/>
    </source>
</evidence>
<dbReference type="InterPro" id="IPR011009">
    <property type="entry name" value="Kinase-like_dom_sf"/>
</dbReference>
<dbReference type="EMBL" id="JBHMAG010000009">
    <property type="protein sequence ID" value="MFB9752104.1"/>
    <property type="molecule type" value="Genomic_DNA"/>
</dbReference>
<dbReference type="Proteomes" id="UP001589619">
    <property type="component" value="Unassembled WGS sequence"/>
</dbReference>
<comment type="caution">
    <text evidence="1">The sequence shown here is derived from an EMBL/GenBank/DDBJ whole genome shotgun (WGS) entry which is preliminary data.</text>
</comment>
<organism evidence="1 2">
    <name type="scientific">Paenibacillus hodogayensis</name>
    <dbReference type="NCBI Taxonomy" id="279208"/>
    <lineage>
        <taxon>Bacteria</taxon>
        <taxon>Bacillati</taxon>
        <taxon>Bacillota</taxon>
        <taxon>Bacilli</taxon>
        <taxon>Bacillales</taxon>
        <taxon>Paenibacillaceae</taxon>
        <taxon>Paenibacillus</taxon>
    </lineage>
</organism>
<proteinExistence type="predicted"/>
<evidence type="ECO:0000313" key="1">
    <source>
        <dbReference type="EMBL" id="MFB9752104.1"/>
    </source>
</evidence>
<sequence length="377" mass="43983">MVTTRNGKEISIDPTFLESLLQRIVPSKIFQLISWNCSPLGKNKEESSVYRVSCTVLIKDDESQNYTLIIKVLKPDFMRNQVNHYYYWKREALVYDSGILNQLPQDIRAPICHAVEEHSDGSVWIWLDDIAIEPIQNDWSLTHMCKISYLLGKYNGAYLTGTPLPTESFLCRSWMRSWVEVCTAYAKPIEEQKAIWESYLKEFDDKNYMWELYINNRVRVNSLLKTLELLPRVFAHQDVHWDNIFLEKLNDRDSLIAIDWQFASISGVGEELGRIFGYALLKKKISIDKASDYKEELFLNYLQGLREVGWDGNAKLARFGFTTTASLRFIMVIDKLLSNLEQDNRNNEKDRSSHLFSVVRELLNMAEESWDLSSEIT</sequence>
<reference evidence="1 2" key="1">
    <citation type="submission" date="2024-09" db="EMBL/GenBank/DDBJ databases">
        <authorList>
            <person name="Sun Q."/>
            <person name="Mori K."/>
        </authorList>
    </citation>
    <scope>NUCLEOTIDE SEQUENCE [LARGE SCALE GENOMIC DNA]</scope>
    <source>
        <strain evidence="1 2">JCM 12520</strain>
    </source>
</reference>
<gene>
    <name evidence="1" type="ORF">ACFFNY_11105</name>
</gene>
<dbReference type="RefSeq" id="WP_344910825.1">
    <property type="nucleotide sequence ID" value="NZ_BAAAYO010000010.1"/>
</dbReference>
<dbReference type="Gene3D" id="3.90.1200.10">
    <property type="match status" value="1"/>
</dbReference>
<dbReference type="SUPFAM" id="SSF56112">
    <property type="entry name" value="Protein kinase-like (PK-like)"/>
    <property type="match status" value="1"/>
</dbReference>